<dbReference type="SMART" id="SM01043">
    <property type="entry name" value="BTAD"/>
    <property type="match status" value="1"/>
</dbReference>
<dbReference type="InterPro" id="IPR051677">
    <property type="entry name" value="AfsR-DnrI-RedD_regulator"/>
</dbReference>
<dbReference type="SUPFAM" id="SSF48452">
    <property type="entry name" value="TPR-like"/>
    <property type="match status" value="1"/>
</dbReference>
<proteinExistence type="predicted"/>
<dbReference type="EMBL" id="BIFT01000001">
    <property type="protein sequence ID" value="GCE26690.1"/>
    <property type="molecule type" value="Genomic_DNA"/>
</dbReference>
<sequence length="666" mass="76367">MQQVFFRLLGPPEIYYNDQPIRIPRRRSRALLYYMVSTHTPQPRERLMNLLCGDMDDESARRAFKTMLAEVRSQLRNIDPSIEWITNDEDRLTFNPLAPIWLDTEIFEKATANRQSNLSLAIKLYRNNFLDGFFLKGSPDFDAWAQSTRDHFQRLYMLALQNMAEVYETNHQLEEAITCIHMLLTADPLSEDAHAHLMRLYWQTGDRTQALRQYERLGKVLAEEFSVQPLATTQELYRQIASNANTLTQPATPLDRTVHPPDPPLQATAETPVVEVRLPYVGRVRELNWLKDQLLGHEHERSMLMLRGEIGIGKTRLLQEMIEGYCTDWRILHATCQEAESKNHYHPLTEALRSELNRQDIGRLELYPVWRAQLERLVPDLFYTGATDNTVDAHHNYTGFEHISDSSATLLADALVALLNQLATPQHPILLLLDDVQWCDKGTLGLLAHLARYVHRREVFILLMYSPGSGEQRLAALRNNATRLGILAEVELEPLSRADIHELVTLFSQLNKPGDRRLHTIDRHISGDWCYQQSEGNPFYALAWLETVWDQPETFVPARIQEQVTIQLGQLSQNARHLLQLAACQQDSFDLAQLGSQLGFTLATTLDACTELITQRLVVADPVTTTSLYTFTHKTARTYITGSMNRIERHMLTQTASRIADPEAIS</sequence>
<gene>
    <name evidence="2" type="ORF">KDA_21740</name>
</gene>
<dbReference type="OrthoDB" id="5509004at2"/>
<evidence type="ECO:0000313" key="3">
    <source>
        <dbReference type="Proteomes" id="UP000287171"/>
    </source>
</evidence>
<evidence type="ECO:0000313" key="2">
    <source>
        <dbReference type="EMBL" id="GCE26690.1"/>
    </source>
</evidence>
<accession>A0A402B5T1</accession>
<dbReference type="Proteomes" id="UP000287171">
    <property type="component" value="Unassembled WGS sequence"/>
</dbReference>
<dbReference type="InterPro" id="IPR005158">
    <property type="entry name" value="BTAD"/>
</dbReference>
<dbReference type="Gene3D" id="1.25.40.10">
    <property type="entry name" value="Tetratricopeptide repeat domain"/>
    <property type="match status" value="1"/>
</dbReference>
<dbReference type="SUPFAM" id="SSF52540">
    <property type="entry name" value="P-loop containing nucleoside triphosphate hydrolases"/>
    <property type="match status" value="1"/>
</dbReference>
<comment type="caution">
    <text evidence="2">The sequence shown here is derived from an EMBL/GenBank/DDBJ whole genome shotgun (WGS) entry which is preliminary data.</text>
</comment>
<protein>
    <recommendedName>
        <fullName evidence="1">Bacterial transcriptional activator domain-containing protein</fullName>
    </recommendedName>
</protein>
<dbReference type="Pfam" id="PF13191">
    <property type="entry name" value="AAA_16"/>
    <property type="match status" value="1"/>
</dbReference>
<keyword evidence="3" id="KW-1185">Reference proteome</keyword>
<dbReference type="InterPro" id="IPR011990">
    <property type="entry name" value="TPR-like_helical_dom_sf"/>
</dbReference>
<dbReference type="InterPro" id="IPR041664">
    <property type="entry name" value="AAA_16"/>
</dbReference>
<dbReference type="AlphaFoldDB" id="A0A402B5T1"/>
<reference evidence="3" key="1">
    <citation type="submission" date="2018-12" db="EMBL/GenBank/DDBJ databases">
        <title>Tengunoibacter tsumagoiensis gen. nov., sp. nov., Dictyobacter kobayashii sp. nov., D. alpinus sp. nov., and D. joshuensis sp. nov. and description of Dictyobacteraceae fam. nov. within the order Ktedonobacterales isolated from Tengu-no-mugimeshi.</title>
        <authorList>
            <person name="Wang C.M."/>
            <person name="Zheng Y."/>
            <person name="Sakai Y."/>
            <person name="Toyoda A."/>
            <person name="Minakuchi Y."/>
            <person name="Abe K."/>
            <person name="Yokota A."/>
            <person name="Yabe S."/>
        </authorList>
    </citation>
    <scope>NUCLEOTIDE SEQUENCE [LARGE SCALE GENOMIC DNA]</scope>
    <source>
        <strain evidence="3">Uno16</strain>
    </source>
</reference>
<dbReference type="Gene3D" id="1.10.10.10">
    <property type="entry name" value="Winged helix-like DNA-binding domain superfamily/Winged helix DNA-binding domain"/>
    <property type="match status" value="1"/>
</dbReference>
<name>A0A402B5T1_9CHLR</name>
<dbReference type="Gene3D" id="3.40.50.300">
    <property type="entry name" value="P-loop containing nucleotide triphosphate hydrolases"/>
    <property type="match status" value="1"/>
</dbReference>
<evidence type="ECO:0000259" key="1">
    <source>
        <dbReference type="SMART" id="SM01043"/>
    </source>
</evidence>
<dbReference type="PANTHER" id="PTHR35807">
    <property type="entry name" value="TRANSCRIPTIONAL REGULATOR REDD-RELATED"/>
    <property type="match status" value="1"/>
</dbReference>
<organism evidence="2 3">
    <name type="scientific">Dictyobacter alpinus</name>
    <dbReference type="NCBI Taxonomy" id="2014873"/>
    <lineage>
        <taxon>Bacteria</taxon>
        <taxon>Bacillati</taxon>
        <taxon>Chloroflexota</taxon>
        <taxon>Ktedonobacteria</taxon>
        <taxon>Ktedonobacterales</taxon>
        <taxon>Dictyobacteraceae</taxon>
        <taxon>Dictyobacter</taxon>
    </lineage>
</organism>
<dbReference type="InterPro" id="IPR027417">
    <property type="entry name" value="P-loop_NTPase"/>
</dbReference>
<feature type="domain" description="Bacterial transcriptional activator" evidence="1">
    <location>
        <begin position="102"/>
        <end position="241"/>
    </location>
</feature>
<dbReference type="InterPro" id="IPR036388">
    <property type="entry name" value="WH-like_DNA-bd_sf"/>
</dbReference>
<dbReference type="Pfam" id="PF03704">
    <property type="entry name" value="BTAD"/>
    <property type="match status" value="1"/>
</dbReference>
<dbReference type="RefSeq" id="WP_126627110.1">
    <property type="nucleotide sequence ID" value="NZ_BIFT01000001.1"/>
</dbReference>